<feature type="compositionally biased region" description="Low complexity" evidence="1">
    <location>
        <begin position="44"/>
        <end position="54"/>
    </location>
</feature>
<evidence type="ECO:0000313" key="3">
    <source>
        <dbReference type="Proteomes" id="UP001347796"/>
    </source>
</evidence>
<evidence type="ECO:0000313" key="2">
    <source>
        <dbReference type="EMBL" id="KAK6188053.1"/>
    </source>
</evidence>
<feature type="region of interest" description="Disordered" evidence="1">
    <location>
        <begin position="25"/>
        <end position="63"/>
    </location>
</feature>
<feature type="region of interest" description="Disordered" evidence="1">
    <location>
        <begin position="208"/>
        <end position="288"/>
    </location>
</feature>
<organism evidence="2 3">
    <name type="scientific">Patella caerulea</name>
    <name type="common">Rayed Mediterranean limpet</name>
    <dbReference type="NCBI Taxonomy" id="87958"/>
    <lineage>
        <taxon>Eukaryota</taxon>
        <taxon>Metazoa</taxon>
        <taxon>Spiralia</taxon>
        <taxon>Lophotrochozoa</taxon>
        <taxon>Mollusca</taxon>
        <taxon>Gastropoda</taxon>
        <taxon>Patellogastropoda</taxon>
        <taxon>Patelloidea</taxon>
        <taxon>Patellidae</taxon>
        <taxon>Patella</taxon>
    </lineage>
</organism>
<dbReference type="Proteomes" id="UP001347796">
    <property type="component" value="Unassembled WGS sequence"/>
</dbReference>
<name>A0AAN8K2N6_PATCE</name>
<reference evidence="2 3" key="1">
    <citation type="submission" date="2024-01" db="EMBL/GenBank/DDBJ databases">
        <title>The genome of the rayed Mediterranean limpet Patella caerulea (Linnaeus, 1758).</title>
        <authorList>
            <person name="Anh-Thu Weber A."/>
            <person name="Halstead-Nussloch G."/>
        </authorList>
    </citation>
    <scope>NUCLEOTIDE SEQUENCE [LARGE SCALE GENOMIC DNA]</scope>
    <source>
        <strain evidence="2">AATW-2023a</strain>
        <tissue evidence="2">Whole specimen</tissue>
    </source>
</reference>
<feature type="compositionally biased region" description="Basic and acidic residues" evidence="1">
    <location>
        <begin position="266"/>
        <end position="288"/>
    </location>
</feature>
<dbReference type="AlphaFoldDB" id="A0AAN8K2N6"/>
<dbReference type="EMBL" id="JAZGQO010000003">
    <property type="protein sequence ID" value="KAK6188053.1"/>
    <property type="molecule type" value="Genomic_DNA"/>
</dbReference>
<feature type="compositionally biased region" description="Polar residues" evidence="1">
    <location>
        <begin position="247"/>
        <end position="259"/>
    </location>
</feature>
<protein>
    <submittedName>
        <fullName evidence="2">Uncharacterized protein</fullName>
    </submittedName>
</protein>
<proteinExistence type="predicted"/>
<sequence>MAFQRGPHVRDIFVGKDKIEAGHLHYDTKESQSNFMVKTKNKNKQQNANNKPTKLGQYKPRILSDSDEINVPVPKYSPVGTGNQVLDKPRPYIVGDKNTPIVLHPIGLDDEISDNEDGNSNQEINPLQTSNPMFDKVTELGKIQTETEIIGGIVIPPPDYEEEVATMNFYEEIREKVDFNKPVHRNYGGEDFSKFLNDDEDDILEHGGLTWHSQRPTPRNPLPSFDKKAKTEVKRKYQKRESKKTNKQFNTQKRNSLRNFSFADSKFADKGTDRPSSGRKDKNNKKEMEFSVYGDADNFMNSNNKSYETFLHARHGDLPDLCHDNRQTVEDKGMHSPKQKDGNFWKKLTLRFKRQSSYDMSTVD</sequence>
<comment type="caution">
    <text evidence="2">The sequence shown here is derived from an EMBL/GenBank/DDBJ whole genome shotgun (WGS) entry which is preliminary data.</text>
</comment>
<accession>A0AAN8K2N6</accession>
<keyword evidence="3" id="KW-1185">Reference proteome</keyword>
<evidence type="ECO:0000256" key="1">
    <source>
        <dbReference type="SAM" id="MobiDB-lite"/>
    </source>
</evidence>
<feature type="compositionally biased region" description="Basic and acidic residues" evidence="1">
    <location>
        <begin position="225"/>
        <end position="244"/>
    </location>
</feature>
<gene>
    <name evidence="2" type="ORF">SNE40_004317</name>
</gene>